<reference evidence="8 9" key="1">
    <citation type="submission" date="2016-06" db="EMBL/GenBank/DDBJ databases">
        <authorList>
            <person name="Kjaerup R.B."/>
            <person name="Dalgaard T.S."/>
            <person name="Juul-Madsen H.R."/>
        </authorList>
    </citation>
    <scope>NUCLEOTIDE SEQUENCE [LARGE SCALE GENOMIC DNA]</scope>
    <source>
        <strain evidence="8 9">DSM 45577</strain>
    </source>
</reference>
<feature type="domain" description="RNA polymerase sigma factor 70 region 4 type 2" evidence="7">
    <location>
        <begin position="123"/>
        <end position="175"/>
    </location>
</feature>
<dbReference type="STRING" id="683228.GA0070617_4724"/>
<dbReference type="GO" id="GO:0016987">
    <property type="term" value="F:sigma factor activity"/>
    <property type="evidence" value="ECO:0007669"/>
    <property type="project" value="UniProtKB-KW"/>
</dbReference>
<keyword evidence="4" id="KW-0804">Transcription</keyword>
<dbReference type="PANTHER" id="PTHR43133">
    <property type="entry name" value="RNA POLYMERASE ECF-TYPE SIGMA FACTO"/>
    <property type="match status" value="1"/>
</dbReference>
<dbReference type="Pfam" id="PF08281">
    <property type="entry name" value="Sigma70_r4_2"/>
    <property type="match status" value="1"/>
</dbReference>
<evidence type="ECO:0000256" key="1">
    <source>
        <dbReference type="ARBA" id="ARBA00010641"/>
    </source>
</evidence>
<dbReference type="SUPFAM" id="SSF88659">
    <property type="entry name" value="Sigma3 and sigma4 domains of RNA polymerase sigma factors"/>
    <property type="match status" value="1"/>
</dbReference>
<proteinExistence type="inferred from homology"/>
<evidence type="ECO:0000256" key="4">
    <source>
        <dbReference type="ARBA" id="ARBA00023163"/>
    </source>
</evidence>
<evidence type="ECO:0000259" key="7">
    <source>
        <dbReference type="Pfam" id="PF08281"/>
    </source>
</evidence>
<protein>
    <submittedName>
        <fullName evidence="8">RNA polymerase sigma-70 factor, ECF subfamily</fullName>
    </submittedName>
</protein>
<feature type="domain" description="RNA polymerase sigma-70 region 2" evidence="6">
    <location>
        <begin position="25"/>
        <end position="90"/>
    </location>
</feature>
<evidence type="ECO:0000256" key="3">
    <source>
        <dbReference type="ARBA" id="ARBA00023082"/>
    </source>
</evidence>
<dbReference type="InterPro" id="IPR014284">
    <property type="entry name" value="RNA_pol_sigma-70_dom"/>
</dbReference>
<dbReference type="InterPro" id="IPR013324">
    <property type="entry name" value="RNA_pol_sigma_r3/r4-like"/>
</dbReference>
<dbReference type="GO" id="GO:0003677">
    <property type="term" value="F:DNA binding"/>
    <property type="evidence" value="ECO:0007669"/>
    <property type="project" value="InterPro"/>
</dbReference>
<dbReference type="RefSeq" id="WP_091442684.1">
    <property type="nucleotide sequence ID" value="NZ_BMMJ01000010.1"/>
</dbReference>
<name>A0A1C6V6D9_9ACTN</name>
<dbReference type="SUPFAM" id="SSF88946">
    <property type="entry name" value="Sigma2 domain of RNA polymerase sigma factors"/>
    <property type="match status" value="1"/>
</dbReference>
<dbReference type="InterPro" id="IPR013325">
    <property type="entry name" value="RNA_pol_sigma_r2"/>
</dbReference>
<keyword evidence="3" id="KW-0731">Sigma factor</keyword>
<dbReference type="CDD" id="cd06171">
    <property type="entry name" value="Sigma70_r4"/>
    <property type="match status" value="1"/>
</dbReference>
<organism evidence="8 9">
    <name type="scientific">Micromonospora yangpuensis</name>
    <dbReference type="NCBI Taxonomy" id="683228"/>
    <lineage>
        <taxon>Bacteria</taxon>
        <taxon>Bacillati</taxon>
        <taxon>Actinomycetota</taxon>
        <taxon>Actinomycetes</taxon>
        <taxon>Micromonosporales</taxon>
        <taxon>Micromonosporaceae</taxon>
        <taxon>Micromonospora</taxon>
    </lineage>
</organism>
<dbReference type="Gene3D" id="1.10.1740.10">
    <property type="match status" value="1"/>
</dbReference>
<evidence type="ECO:0000313" key="8">
    <source>
        <dbReference type="EMBL" id="SCL61644.1"/>
    </source>
</evidence>
<dbReference type="GO" id="GO:0006352">
    <property type="term" value="P:DNA-templated transcription initiation"/>
    <property type="evidence" value="ECO:0007669"/>
    <property type="project" value="InterPro"/>
</dbReference>
<evidence type="ECO:0000256" key="5">
    <source>
        <dbReference type="SAM" id="MobiDB-lite"/>
    </source>
</evidence>
<dbReference type="InterPro" id="IPR013249">
    <property type="entry name" value="RNA_pol_sigma70_r4_t2"/>
</dbReference>
<keyword evidence="9" id="KW-1185">Reference proteome</keyword>
<accession>A0A1C6V6D9</accession>
<dbReference type="EMBL" id="FMIA01000002">
    <property type="protein sequence ID" value="SCL61644.1"/>
    <property type="molecule type" value="Genomic_DNA"/>
</dbReference>
<evidence type="ECO:0000313" key="9">
    <source>
        <dbReference type="Proteomes" id="UP000198937"/>
    </source>
</evidence>
<dbReference type="Pfam" id="PF04542">
    <property type="entry name" value="Sigma70_r2"/>
    <property type="match status" value="1"/>
</dbReference>
<evidence type="ECO:0000256" key="2">
    <source>
        <dbReference type="ARBA" id="ARBA00023015"/>
    </source>
</evidence>
<dbReference type="Gene3D" id="1.10.10.10">
    <property type="entry name" value="Winged helix-like DNA-binding domain superfamily/Winged helix DNA-binding domain"/>
    <property type="match status" value="1"/>
</dbReference>
<dbReference type="InterPro" id="IPR036388">
    <property type="entry name" value="WH-like_DNA-bd_sf"/>
</dbReference>
<dbReference type="AlphaFoldDB" id="A0A1C6V6D9"/>
<dbReference type="Proteomes" id="UP000198937">
    <property type="component" value="Unassembled WGS sequence"/>
</dbReference>
<feature type="region of interest" description="Disordered" evidence="5">
    <location>
        <begin position="93"/>
        <end position="112"/>
    </location>
</feature>
<dbReference type="InterPro" id="IPR007627">
    <property type="entry name" value="RNA_pol_sigma70_r2"/>
</dbReference>
<comment type="similarity">
    <text evidence="1">Belongs to the sigma-70 factor family. ECF subfamily.</text>
</comment>
<evidence type="ECO:0000259" key="6">
    <source>
        <dbReference type="Pfam" id="PF04542"/>
    </source>
</evidence>
<dbReference type="InterPro" id="IPR039425">
    <property type="entry name" value="RNA_pol_sigma-70-like"/>
</dbReference>
<gene>
    <name evidence="8" type="ORF">GA0070617_4724</name>
</gene>
<sequence>MDVPRSDALLVVRAQLGDRRSLGKLVDRWHEPLWRYVRRLLDAPGAADDVAQEAWAAALRSLPRLREPDRFTPWLFTIARRAVLNHLRDRYGRAESPTAGHPDETAEADEAVPDDVPGVLDRRQVEEGLAGLPPRERDVLVLFYLYDFPLTDCAEVLQVPPGTVKSRLHRARRMLHAQLVEKGYHE</sequence>
<keyword evidence="2" id="KW-0805">Transcription regulation</keyword>
<dbReference type="PANTHER" id="PTHR43133:SF25">
    <property type="entry name" value="RNA POLYMERASE SIGMA FACTOR RFAY-RELATED"/>
    <property type="match status" value="1"/>
</dbReference>
<dbReference type="NCBIfam" id="TIGR02937">
    <property type="entry name" value="sigma70-ECF"/>
    <property type="match status" value="1"/>
</dbReference>
<dbReference type="OrthoDB" id="8611574at2"/>